<evidence type="ECO:0000256" key="2">
    <source>
        <dbReference type="ARBA" id="ARBA00022747"/>
    </source>
</evidence>
<sequence>MAIENLITDHLDLWSAAVRPKSSAGRGASSKLELTGIKKLRELILELAVRGKLVSQDPCDEPASVLLERIAAEKARLVKEGKLKKPKALPEISEEEQPFDLPEGWAWGSIGYITEFVNGYAFKSSDFASEGVGIVKIGDIQDGEIVVDNMSRVSQHVVDGLNENLQVKSGDMLIAMSGATTGKLGFNKTDEIFYLNQRVGKFITYLVDKEFLYYPLATKIAENLAKAMGSAIPNISTKQINEITIALPPLAEQHRIVAKVDELMALCDQLEQCSESQLAAHQTLVEALLATLTDSSDTEELAQNWARLSTHFDTLFTTERSIDALKQTIMQLAVMGKLVPQDPSDEPASALLERIAAEKAQLIKEKKIKKEKPLPAISEDEQPFELPKGWEWCRLGALMPQFQNGASSRGDSGGIPITVLRLADIKDWKVSLADTRELSIDSKSIDKYSLEKGDTLIIRVNGSSDIVGRFIGCDENYDAIYCDHFIRMRFLVEVFNTRYLSLLGSSNIVRSKIADLFISTAGQKTVNQGHISSIVLPLPSITEQHRIVAKVDELMTLCDQLQSHLQTRQQTQLALAESLVEGAIA</sequence>
<keyword evidence="2" id="KW-0680">Restriction system</keyword>
<evidence type="ECO:0000313" key="5">
    <source>
        <dbReference type="EMBL" id="WFN97727.1"/>
    </source>
</evidence>
<evidence type="ECO:0000256" key="1">
    <source>
        <dbReference type="ARBA" id="ARBA00010923"/>
    </source>
</evidence>
<dbReference type="SUPFAM" id="SSF116734">
    <property type="entry name" value="DNA methylase specificity domain"/>
    <property type="match status" value="2"/>
</dbReference>
<dbReference type="Pfam" id="PF01420">
    <property type="entry name" value="Methylase_S"/>
    <property type="match status" value="1"/>
</dbReference>
<dbReference type="InterPro" id="IPR051212">
    <property type="entry name" value="Type-I_RE_S_subunit"/>
</dbReference>
<dbReference type="GO" id="GO:0004519">
    <property type="term" value="F:endonuclease activity"/>
    <property type="evidence" value="ECO:0007669"/>
    <property type="project" value="UniProtKB-KW"/>
</dbReference>
<keyword evidence="6" id="KW-1185">Reference proteome</keyword>
<evidence type="ECO:0000256" key="3">
    <source>
        <dbReference type="ARBA" id="ARBA00023125"/>
    </source>
</evidence>
<organism evidence="5 6">
    <name type="scientific">Edwardsiella ictaluri</name>
    <dbReference type="NCBI Taxonomy" id="67780"/>
    <lineage>
        <taxon>Bacteria</taxon>
        <taxon>Pseudomonadati</taxon>
        <taxon>Pseudomonadota</taxon>
        <taxon>Gammaproteobacteria</taxon>
        <taxon>Enterobacterales</taxon>
        <taxon>Hafniaceae</taxon>
        <taxon>Edwardsiella</taxon>
    </lineage>
</organism>
<dbReference type="Gene3D" id="3.90.220.20">
    <property type="entry name" value="DNA methylase specificity domains"/>
    <property type="match status" value="2"/>
</dbReference>
<dbReference type="GO" id="GO:0016787">
    <property type="term" value="F:hydrolase activity"/>
    <property type="evidence" value="ECO:0007669"/>
    <property type="project" value="UniProtKB-KW"/>
</dbReference>
<accession>A0ABY8GK87</accession>
<reference evidence="5 6" key="1">
    <citation type="submission" date="2022-02" db="EMBL/GenBank/DDBJ databases">
        <title>Phenotypic, genotypic and serological characterization of Edwardsiella ictaluri from catfish and ornamental fish species.</title>
        <authorList>
            <person name="Rose D."/>
            <person name="Tekedar H.C."/>
            <person name="Waldbieser G.C."/>
            <person name="Aarattuthodi S."/>
            <person name="Griffin M.J."/>
        </authorList>
    </citation>
    <scope>NUCLEOTIDE SEQUENCE [LARGE SCALE GENOMIC DNA]</scope>
    <source>
        <strain evidence="5 6">13 TAL-140 K3</strain>
    </source>
</reference>
<dbReference type="InterPro" id="IPR044946">
    <property type="entry name" value="Restrct_endonuc_typeI_TRD_sf"/>
</dbReference>
<evidence type="ECO:0000313" key="6">
    <source>
        <dbReference type="Proteomes" id="UP001222680"/>
    </source>
</evidence>
<dbReference type="CDD" id="cd17278">
    <property type="entry name" value="RMtype1_S_LdeBORF1052P-TRD2-CR2"/>
    <property type="match status" value="1"/>
</dbReference>
<proteinExistence type="inferred from homology"/>
<keyword evidence="3" id="KW-0238">DNA-binding</keyword>
<comment type="similarity">
    <text evidence="1">Belongs to the type-I restriction system S methylase family.</text>
</comment>
<dbReference type="CDD" id="cd17523">
    <property type="entry name" value="RMtype1_S_StySPI-TRD2-CR2_like"/>
    <property type="match status" value="1"/>
</dbReference>
<evidence type="ECO:0000259" key="4">
    <source>
        <dbReference type="Pfam" id="PF01420"/>
    </source>
</evidence>
<protein>
    <submittedName>
        <fullName evidence="5">Restriction endonuclease subunit S</fullName>
        <ecNumber evidence="5">3.1.21.-</ecNumber>
    </submittedName>
</protein>
<dbReference type="EC" id="3.1.21.-" evidence="5"/>
<dbReference type="InterPro" id="IPR000055">
    <property type="entry name" value="Restrct_endonuc_typeI_TRD"/>
</dbReference>
<keyword evidence="5" id="KW-0255">Endonuclease</keyword>
<feature type="domain" description="Type I restriction modification DNA specificity" evidence="4">
    <location>
        <begin position="102"/>
        <end position="274"/>
    </location>
</feature>
<dbReference type="PANTHER" id="PTHR43140:SF1">
    <property type="entry name" value="TYPE I RESTRICTION ENZYME ECOKI SPECIFICITY SUBUNIT"/>
    <property type="match status" value="1"/>
</dbReference>
<dbReference type="Proteomes" id="UP001222680">
    <property type="component" value="Chromosome"/>
</dbReference>
<dbReference type="PANTHER" id="PTHR43140">
    <property type="entry name" value="TYPE-1 RESTRICTION ENZYME ECOKI SPECIFICITY PROTEIN"/>
    <property type="match status" value="1"/>
</dbReference>
<keyword evidence="5" id="KW-0378">Hydrolase</keyword>
<dbReference type="EMBL" id="CP092014">
    <property type="protein sequence ID" value="WFN97727.1"/>
    <property type="molecule type" value="Genomic_DNA"/>
</dbReference>
<keyword evidence="5" id="KW-0540">Nuclease</keyword>
<gene>
    <name evidence="5" type="ORF">MAY91_07010</name>
</gene>
<name>A0ABY8GK87_EDWIC</name>
<dbReference type="RefSeq" id="WP_049640244.1">
    <property type="nucleotide sequence ID" value="NZ_CP113159.1"/>
</dbReference>